<reference evidence="5" key="1">
    <citation type="submission" date="2021-01" db="EMBL/GenBank/DDBJ databases">
        <authorList>
            <consortium name="Genoscope - CEA"/>
            <person name="William W."/>
        </authorList>
    </citation>
    <scope>NUCLEOTIDE SEQUENCE</scope>
</reference>
<comment type="caution">
    <text evidence="5">The sequence shown here is derived from an EMBL/GenBank/DDBJ whole genome shotgun (WGS) entry which is preliminary data.</text>
</comment>
<accession>A0A8S1KJ35</accession>
<keyword evidence="1 3" id="KW-0853">WD repeat</keyword>
<dbReference type="InterPro" id="IPR024977">
    <property type="entry name" value="Apc4-like_WD40_dom"/>
</dbReference>
<dbReference type="InterPro" id="IPR001680">
    <property type="entry name" value="WD40_rpt"/>
</dbReference>
<dbReference type="Proteomes" id="UP000692954">
    <property type="component" value="Unassembled WGS sequence"/>
</dbReference>
<dbReference type="Pfam" id="PF12894">
    <property type="entry name" value="ANAPC4_WD40"/>
    <property type="match status" value="1"/>
</dbReference>
<dbReference type="InterPro" id="IPR052234">
    <property type="entry name" value="U5_snRNP_Component"/>
</dbReference>
<gene>
    <name evidence="5" type="ORF">PSON_ATCC_30995.1.T0070175</name>
</gene>
<evidence type="ECO:0000313" key="5">
    <source>
        <dbReference type="EMBL" id="CAD8053116.1"/>
    </source>
</evidence>
<dbReference type="PANTHER" id="PTHR44006">
    <property type="entry name" value="U5 SMALL NUCLEAR RIBONUCLEOPROTEIN 40 KDA PROTEIN"/>
    <property type="match status" value="1"/>
</dbReference>
<dbReference type="SMART" id="SM00320">
    <property type="entry name" value="WD40"/>
    <property type="match status" value="2"/>
</dbReference>
<sequence>MNQELQITCISLTNNFIVVCNTDQLLFFNRKTNEKLSYEQKQILVYTFAFDEETSKIAVDSEDNSILILQIVNQKIQRIFQSSPAHFNQIRGLVFYEQGKKLITCSHDEMIFIWDLETFQVLHQINQLKGKIQHLTLFHNQKFFTTISSEGYSLFYNLHNRKVFYCTNRINERAQEICGIKQNLMKNEKVLVLIDNKIKMISLNKQKILRVLQFDGEYQEAQFCLNDRALLLINYIDIKLFDHQTGIILKTIPLQNQVHCYSLDKENDILVYGNFYGSNYNKLDLRI</sequence>
<evidence type="ECO:0000259" key="4">
    <source>
        <dbReference type="Pfam" id="PF12894"/>
    </source>
</evidence>
<proteinExistence type="predicted"/>
<evidence type="ECO:0000256" key="2">
    <source>
        <dbReference type="ARBA" id="ARBA00022737"/>
    </source>
</evidence>
<keyword evidence="6" id="KW-1185">Reference proteome</keyword>
<evidence type="ECO:0000256" key="1">
    <source>
        <dbReference type="ARBA" id="ARBA00022574"/>
    </source>
</evidence>
<dbReference type="OrthoDB" id="10261640at2759"/>
<feature type="domain" description="Anaphase-promoting complex subunit 4-like WD40" evidence="4">
    <location>
        <begin position="57"/>
        <end position="136"/>
    </location>
</feature>
<dbReference type="PROSITE" id="PS00678">
    <property type="entry name" value="WD_REPEATS_1"/>
    <property type="match status" value="1"/>
</dbReference>
<dbReference type="AlphaFoldDB" id="A0A8S1KJ35"/>
<dbReference type="EMBL" id="CAJJDN010000007">
    <property type="protein sequence ID" value="CAD8053116.1"/>
    <property type="molecule type" value="Genomic_DNA"/>
</dbReference>
<dbReference type="PANTHER" id="PTHR44006:SF1">
    <property type="entry name" value="U5 SMALL NUCLEAR RIBONUCLEOPROTEIN 40 KDA PROTEIN"/>
    <property type="match status" value="1"/>
</dbReference>
<keyword evidence="2" id="KW-0677">Repeat</keyword>
<dbReference type="PROSITE" id="PS50082">
    <property type="entry name" value="WD_REPEATS_2"/>
    <property type="match status" value="1"/>
</dbReference>
<evidence type="ECO:0000313" key="6">
    <source>
        <dbReference type="Proteomes" id="UP000692954"/>
    </source>
</evidence>
<name>A0A8S1KJ35_9CILI</name>
<dbReference type="InterPro" id="IPR019775">
    <property type="entry name" value="WD40_repeat_CS"/>
</dbReference>
<evidence type="ECO:0000256" key="3">
    <source>
        <dbReference type="PROSITE-ProRule" id="PRU00221"/>
    </source>
</evidence>
<dbReference type="PROSITE" id="PS50294">
    <property type="entry name" value="WD_REPEATS_REGION"/>
    <property type="match status" value="1"/>
</dbReference>
<feature type="repeat" description="WD" evidence="3">
    <location>
        <begin position="83"/>
        <end position="124"/>
    </location>
</feature>
<dbReference type="GO" id="GO:0003723">
    <property type="term" value="F:RNA binding"/>
    <property type="evidence" value="ECO:0007669"/>
    <property type="project" value="TreeGrafter"/>
</dbReference>
<organism evidence="5 6">
    <name type="scientific">Paramecium sonneborni</name>
    <dbReference type="NCBI Taxonomy" id="65129"/>
    <lineage>
        <taxon>Eukaryota</taxon>
        <taxon>Sar</taxon>
        <taxon>Alveolata</taxon>
        <taxon>Ciliophora</taxon>
        <taxon>Intramacronucleata</taxon>
        <taxon>Oligohymenophorea</taxon>
        <taxon>Peniculida</taxon>
        <taxon>Parameciidae</taxon>
        <taxon>Paramecium</taxon>
    </lineage>
</organism>
<dbReference type="GO" id="GO:0071013">
    <property type="term" value="C:catalytic step 2 spliceosome"/>
    <property type="evidence" value="ECO:0007669"/>
    <property type="project" value="TreeGrafter"/>
</dbReference>
<protein>
    <recommendedName>
        <fullName evidence="4">Anaphase-promoting complex subunit 4-like WD40 domain-containing protein</fullName>
    </recommendedName>
</protein>